<dbReference type="EMBL" id="CP007646">
    <property type="protein sequence ID" value="AIR10631.1"/>
    <property type="molecule type" value="Genomic_DNA"/>
</dbReference>
<dbReference type="GO" id="GO:0006508">
    <property type="term" value="P:proteolysis"/>
    <property type="evidence" value="ECO:0007669"/>
    <property type="project" value="UniProtKB-KW"/>
</dbReference>
<dbReference type="InterPro" id="IPR001264">
    <property type="entry name" value="Glyco_trans_51"/>
</dbReference>
<dbReference type="Gene3D" id="3.40.710.10">
    <property type="entry name" value="DD-peptidase/beta-lactamase superfamily"/>
    <property type="match status" value="1"/>
</dbReference>
<evidence type="ECO:0000256" key="6">
    <source>
        <dbReference type="ARBA" id="ARBA00022679"/>
    </source>
</evidence>
<evidence type="ECO:0000256" key="5">
    <source>
        <dbReference type="ARBA" id="ARBA00022676"/>
    </source>
</evidence>
<dbReference type="KEGG" id="lsj:LSJ_0952"/>
<keyword evidence="10" id="KW-0511">Multifunctional enzyme</keyword>
<keyword evidence="15" id="KW-0812">Transmembrane</keyword>
<dbReference type="Pfam" id="PF00912">
    <property type="entry name" value="Transgly"/>
    <property type="match status" value="1"/>
</dbReference>
<dbReference type="Pfam" id="PF00905">
    <property type="entry name" value="Transpeptidase"/>
    <property type="match status" value="1"/>
</dbReference>
<dbReference type="InterPro" id="IPR012338">
    <property type="entry name" value="Beta-lactam/transpept-like"/>
</dbReference>
<evidence type="ECO:0000313" key="22">
    <source>
        <dbReference type="Proteomes" id="UP000245607"/>
    </source>
</evidence>
<dbReference type="Proteomes" id="UP001224533">
    <property type="component" value="Chromosome"/>
</dbReference>
<feature type="compositionally biased region" description="Low complexity" evidence="14">
    <location>
        <begin position="718"/>
        <end position="763"/>
    </location>
</feature>
<comment type="catalytic activity">
    <reaction evidence="13">
        <text>[GlcNAc-(1-&gt;4)-Mur2Ac(oyl-L-Ala-gamma-D-Glu-L-Lys-D-Ala-D-Ala)](n)-di-trans,octa-cis-undecaprenyl diphosphate + beta-D-GlcNAc-(1-&gt;4)-Mur2Ac(oyl-L-Ala-gamma-D-Glu-L-Lys-D-Ala-D-Ala)-di-trans,octa-cis-undecaprenyl diphosphate = [GlcNAc-(1-&gt;4)-Mur2Ac(oyl-L-Ala-gamma-D-Glu-L-Lys-D-Ala-D-Ala)](n+1)-di-trans,octa-cis-undecaprenyl diphosphate + di-trans,octa-cis-undecaprenyl diphosphate + H(+)</text>
        <dbReference type="Rhea" id="RHEA:23708"/>
        <dbReference type="Rhea" id="RHEA-COMP:9602"/>
        <dbReference type="Rhea" id="RHEA-COMP:9603"/>
        <dbReference type="ChEBI" id="CHEBI:15378"/>
        <dbReference type="ChEBI" id="CHEBI:58405"/>
        <dbReference type="ChEBI" id="CHEBI:60033"/>
        <dbReference type="ChEBI" id="CHEBI:78435"/>
        <dbReference type="EC" id="2.4.99.28"/>
    </reaction>
</comment>
<evidence type="ECO:0000313" key="21">
    <source>
        <dbReference type="Proteomes" id="UP000029488"/>
    </source>
</evidence>
<dbReference type="Proteomes" id="UP000245607">
    <property type="component" value="Unassembled WGS sequence"/>
</dbReference>
<evidence type="ECO:0000256" key="10">
    <source>
        <dbReference type="ARBA" id="ARBA00023268"/>
    </source>
</evidence>
<feature type="domain" description="Penicillin-binding protein transpeptidase" evidence="16">
    <location>
        <begin position="359"/>
        <end position="641"/>
    </location>
</feature>
<keyword evidence="6" id="KW-0808">Transferase</keyword>
<dbReference type="GO" id="GO:0009002">
    <property type="term" value="F:serine-type D-Ala-D-Ala carboxypeptidase activity"/>
    <property type="evidence" value="ECO:0007669"/>
    <property type="project" value="UniProtKB-EC"/>
</dbReference>
<keyword evidence="4" id="KW-0645">Protease</keyword>
<dbReference type="NCBIfam" id="TIGR02074">
    <property type="entry name" value="PBP_1a_fam"/>
    <property type="match status" value="1"/>
</dbReference>
<reference evidence="20 23" key="3">
    <citation type="submission" date="2022-12" db="EMBL/GenBank/DDBJ databases">
        <title>Assessment of beneficial effects and identification of host adaptation-associated genes of Ligilactobacillus salivarius isolated from Meles meles.</title>
        <authorList>
            <person name="Wang Y."/>
        </authorList>
    </citation>
    <scope>NUCLEOTIDE SEQUENCE [LARGE SCALE GENOMIC DNA]</scope>
    <source>
        <strain evidence="20 23">S35</strain>
    </source>
</reference>
<name>A0A089QI25_9LACO</name>
<dbReference type="FunFam" id="1.10.3810.10:FF:000001">
    <property type="entry name" value="Penicillin-binding protein 1A"/>
    <property type="match status" value="1"/>
</dbReference>
<dbReference type="GO" id="GO:0071555">
    <property type="term" value="P:cell wall organization"/>
    <property type="evidence" value="ECO:0007669"/>
    <property type="project" value="UniProtKB-KW"/>
</dbReference>
<evidence type="ECO:0000313" key="18">
    <source>
        <dbReference type="EMBL" id="AIR10631.1"/>
    </source>
</evidence>
<feature type="compositionally biased region" description="Low complexity" evidence="14">
    <location>
        <begin position="682"/>
        <end position="711"/>
    </location>
</feature>
<gene>
    <name evidence="18" type="primary">mrcA</name>
    <name evidence="19" type="ORF">DB362_03985</name>
    <name evidence="18" type="ORF">LSJ_0952</name>
    <name evidence="20" type="ORF">O2U02_04305</name>
</gene>
<evidence type="ECO:0000256" key="12">
    <source>
        <dbReference type="ARBA" id="ARBA00034000"/>
    </source>
</evidence>
<dbReference type="GO" id="GO:0008360">
    <property type="term" value="P:regulation of cell shape"/>
    <property type="evidence" value="ECO:0007669"/>
    <property type="project" value="UniProtKB-KW"/>
</dbReference>
<comment type="similarity">
    <text evidence="1">In the C-terminal section; belongs to the transpeptidase family.</text>
</comment>
<dbReference type="GO" id="GO:0030288">
    <property type="term" value="C:outer membrane-bounded periplasmic space"/>
    <property type="evidence" value="ECO:0007669"/>
    <property type="project" value="TreeGrafter"/>
</dbReference>
<evidence type="ECO:0000256" key="15">
    <source>
        <dbReference type="SAM" id="Phobius"/>
    </source>
</evidence>
<keyword evidence="15" id="KW-1133">Transmembrane helix</keyword>
<evidence type="ECO:0000256" key="14">
    <source>
        <dbReference type="SAM" id="MobiDB-lite"/>
    </source>
</evidence>
<dbReference type="InterPro" id="IPR036950">
    <property type="entry name" value="PBP_transglycosylase"/>
</dbReference>
<keyword evidence="3" id="KW-0121">Carboxypeptidase</keyword>
<evidence type="ECO:0000256" key="4">
    <source>
        <dbReference type="ARBA" id="ARBA00022670"/>
    </source>
</evidence>
<dbReference type="GO" id="GO:0008658">
    <property type="term" value="F:penicillin binding"/>
    <property type="evidence" value="ECO:0007669"/>
    <property type="project" value="InterPro"/>
</dbReference>
<evidence type="ECO:0000256" key="11">
    <source>
        <dbReference type="ARBA" id="ARBA00023316"/>
    </source>
</evidence>
<keyword evidence="7" id="KW-0378">Hydrolase</keyword>
<dbReference type="SUPFAM" id="SSF56601">
    <property type="entry name" value="beta-lactamase/transpeptidase-like"/>
    <property type="match status" value="1"/>
</dbReference>
<evidence type="ECO:0000256" key="9">
    <source>
        <dbReference type="ARBA" id="ARBA00022984"/>
    </source>
</evidence>
<keyword evidence="5" id="KW-0328">Glycosyltransferase</keyword>
<keyword evidence="8" id="KW-0133">Cell shape</keyword>
<reference evidence="19 22" key="2">
    <citation type="submission" date="2018-05" db="EMBL/GenBank/DDBJ databases">
        <title>Lactobacillus salivarius genome sequencing and assembly.</title>
        <authorList>
            <person name="Audisio C."/>
            <person name="Albarracin L."/>
            <person name="Torres M.J."/>
            <person name="Hebert E.M."/>
            <person name="Saavedra L."/>
        </authorList>
    </citation>
    <scope>NUCLEOTIDE SEQUENCE [LARGE SCALE GENOMIC DNA]</scope>
    <source>
        <strain evidence="19 22">A3iob</strain>
    </source>
</reference>
<evidence type="ECO:0000256" key="13">
    <source>
        <dbReference type="ARBA" id="ARBA00049902"/>
    </source>
</evidence>
<keyword evidence="11" id="KW-0961">Cell wall biogenesis/degradation</keyword>
<dbReference type="PANTHER" id="PTHR32282:SF29">
    <property type="entry name" value="PENICILLIN-BINDING PROTEIN 1A"/>
    <property type="match status" value="1"/>
</dbReference>
<dbReference type="Proteomes" id="UP000029488">
    <property type="component" value="Chromosome"/>
</dbReference>
<feature type="transmembrane region" description="Helical" evidence="15">
    <location>
        <begin position="37"/>
        <end position="60"/>
    </location>
</feature>
<dbReference type="InterPro" id="IPR023346">
    <property type="entry name" value="Lysozyme-like_dom_sf"/>
</dbReference>
<keyword evidence="9" id="KW-0573">Peptidoglycan synthesis</keyword>
<reference evidence="18 21" key="1">
    <citation type="journal article" date="2014" name="BMC Genomics">
        <title>Unusual genome complexity in Lactobacillus salivarius JCM1046.</title>
        <authorList>
            <person name="Raftis E.J."/>
            <person name="Forde B.M."/>
            <person name="Claesson M.J."/>
            <person name="O'Toole P.W."/>
        </authorList>
    </citation>
    <scope>NUCLEOTIDE SEQUENCE [LARGE SCALE GENOMIC DNA]</scope>
    <source>
        <strain evidence="18 21">JCM1046</strain>
    </source>
</reference>
<dbReference type="PANTHER" id="PTHR32282">
    <property type="entry name" value="BINDING PROTEIN TRANSPEPTIDASE, PUTATIVE-RELATED"/>
    <property type="match status" value="1"/>
</dbReference>
<evidence type="ECO:0000256" key="1">
    <source>
        <dbReference type="ARBA" id="ARBA00007090"/>
    </source>
</evidence>
<feature type="region of interest" description="Disordered" evidence="14">
    <location>
        <begin position="270"/>
        <end position="299"/>
    </location>
</feature>
<organism evidence="18 21">
    <name type="scientific">Ligilactobacillus salivarius</name>
    <dbReference type="NCBI Taxonomy" id="1624"/>
    <lineage>
        <taxon>Bacteria</taxon>
        <taxon>Bacillati</taxon>
        <taxon>Bacillota</taxon>
        <taxon>Bacilli</taxon>
        <taxon>Lactobacillales</taxon>
        <taxon>Lactobacillaceae</taxon>
        <taxon>Ligilactobacillus</taxon>
    </lineage>
</organism>
<dbReference type="SUPFAM" id="SSF53955">
    <property type="entry name" value="Lysozyme-like"/>
    <property type="match status" value="1"/>
</dbReference>
<dbReference type="Gene3D" id="1.10.3810.10">
    <property type="entry name" value="Biosynthetic peptidoglycan transglycosylase-like"/>
    <property type="match status" value="1"/>
</dbReference>
<dbReference type="GO" id="GO:0009252">
    <property type="term" value="P:peptidoglycan biosynthetic process"/>
    <property type="evidence" value="ECO:0007669"/>
    <property type="project" value="UniProtKB-KW"/>
</dbReference>
<proteinExistence type="inferred from homology"/>
<sequence>MDSNENSRLSRVAKRREEESRNNPRKPNKNSGLVKKIILGALTALLALFVIGATVFFVYAKNAPELSENKLTSAGNSVIYDANGDKITSLGNENRTYIKTEDIPQQLKDAVVSIEDRRFYKHHGVDPVRIVSAALSNVTGSSAGLQGGSTLDQQLIKLSFFSTKKSDQTLKRKSQEAWLAMQLDKEYSKEQILTFYVNKVFMGYGTYGMETAAKYYYGKSLKNLDLAQTAMIAGIPNAPSTYNPYSSPKLATQRRNDVLDAMVANKKISQAQANEAKQEDVTDGLVQTHEQESTTSQKAKISDSYLKEVIAEAKEKGYDPYSGNLKIYTNLDMDAQKKLYNIVNTDYYVAFPNDTMQVATTVVDPNNGKVIAQIGGRKTGDVTYGLNRAVQTDRSSGSTAKPVMDYAPAIEYLDWATYHALKDTKFYYPGTSTQLYDFDNRYKGTITMRQALIESRNVPAIRALQAVGMTKAKSFLSNLGYDTKGLSLQNGIGLPASTLQNAAAYAAFANGGTYYEPTYIDKIETADGQVNDYSSSGKRVMQSSTAYMITDMLKQVITSSNGSGTAANISGLYQAGKTGTTAYPSDVSGQFPSDAAMDSWFDGYTKHYSISVWVGYDHQYEPGNYVPNNSKLAQQIYKVLMTYLSQGVSNTDWTKPSNVYSRTINGQRELYLAGSAAPTITGKGSSSGINESSSSSSSSSSDKESSGSTSSSDEKSSGSDSSSSASESSPSTASSTPANSSATTTTGGNNNTQNNNTPATPAGNNGGNQAGH</sequence>
<dbReference type="EMBL" id="CP114509">
    <property type="protein sequence ID" value="WHS18448.1"/>
    <property type="molecule type" value="Genomic_DNA"/>
</dbReference>
<accession>A0A089QI25</accession>
<evidence type="ECO:0000313" key="23">
    <source>
        <dbReference type="Proteomes" id="UP001224533"/>
    </source>
</evidence>
<keyword evidence="15" id="KW-0472">Membrane</keyword>
<evidence type="ECO:0000259" key="17">
    <source>
        <dbReference type="Pfam" id="PF00912"/>
    </source>
</evidence>
<dbReference type="InterPro" id="IPR050396">
    <property type="entry name" value="Glycosyltr_51/Transpeptidase"/>
</dbReference>
<dbReference type="RefSeq" id="WP_034982554.1">
    <property type="nucleotide sequence ID" value="NZ_CABMGV010000001.1"/>
</dbReference>
<comment type="catalytic activity">
    <reaction evidence="12">
        <text>Preferential cleavage: (Ac)2-L-Lys-D-Ala-|-D-Ala. Also transpeptidation of peptidyl-alanyl moieties that are N-acyl substituents of D-alanine.</text>
        <dbReference type="EC" id="3.4.16.4"/>
    </reaction>
</comment>
<evidence type="ECO:0000313" key="20">
    <source>
        <dbReference type="EMBL" id="WHS18448.1"/>
    </source>
</evidence>
<protein>
    <submittedName>
        <fullName evidence="18">Multimodular transpeptidase-transglycosylase PBP 1A</fullName>
    </submittedName>
    <submittedName>
        <fullName evidence="19">PBP1A family penicillin-binding protein</fullName>
    </submittedName>
</protein>
<comment type="similarity">
    <text evidence="2">In the N-terminal section; belongs to the glycosyltransferase 51 family.</text>
</comment>
<dbReference type="AlphaFoldDB" id="A0A089QI25"/>
<evidence type="ECO:0000313" key="19">
    <source>
        <dbReference type="EMBL" id="PWG53083.1"/>
    </source>
</evidence>
<feature type="region of interest" description="Disordered" evidence="14">
    <location>
        <begin position="678"/>
        <end position="772"/>
    </location>
</feature>
<evidence type="ECO:0000256" key="2">
    <source>
        <dbReference type="ARBA" id="ARBA00007739"/>
    </source>
</evidence>
<evidence type="ECO:0000256" key="3">
    <source>
        <dbReference type="ARBA" id="ARBA00022645"/>
    </source>
</evidence>
<evidence type="ECO:0000256" key="8">
    <source>
        <dbReference type="ARBA" id="ARBA00022960"/>
    </source>
</evidence>
<dbReference type="EMBL" id="QFAS01000005">
    <property type="protein sequence ID" value="PWG53083.1"/>
    <property type="molecule type" value="Genomic_DNA"/>
</dbReference>
<evidence type="ECO:0000256" key="7">
    <source>
        <dbReference type="ARBA" id="ARBA00022801"/>
    </source>
</evidence>
<dbReference type="GO" id="GO:0008955">
    <property type="term" value="F:peptidoglycan glycosyltransferase activity"/>
    <property type="evidence" value="ECO:0007669"/>
    <property type="project" value="UniProtKB-EC"/>
</dbReference>
<evidence type="ECO:0000259" key="16">
    <source>
        <dbReference type="Pfam" id="PF00905"/>
    </source>
</evidence>
<dbReference type="InterPro" id="IPR001460">
    <property type="entry name" value="PCN-bd_Tpept"/>
</dbReference>
<feature type="domain" description="Glycosyl transferase family 51" evidence="17">
    <location>
        <begin position="84"/>
        <end position="262"/>
    </location>
</feature>
<feature type="region of interest" description="Disordered" evidence="14">
    <location>
        <begin position="1"/>
        <end position="30"/>
    </location>
</feature>